<proteinExistence type="predicted"/>
<dbReference type="Proteomes" id="UP001176468">
    <property type="component" value="Unassembled WGS sequence"/>
</dbReference>
<dbReference type="EMBL" id="JAUQSZ010000009">
    <property type="protein sequence ID" value="MDO7843459.1"/>
    <property type="molecule type" value="Genomic_DNA"/>
</dbReference>
<gene>
    <name evidence="1" type="ORF">Q5H94_14075</name>
</gene>
<keyword evidence="2" id="KW-1185">Reference proteome</keyword>
<name>A0ABT9A0W1_9SPHN</name>
<comment type="caution">
    <text evidence="1">The sequence shown here is derived from an EMBL/GenBank/DDBJ whole genome shotgun (WGS) entry which is preliminary data.</text>
</comment>
<evidence type="ECO:0000313" key="1">
    <source>
        <dbReference type="EMBL" id="MDO7843459.1"/>
    </source>
</evidence>
<organism evidence="1 2">
    <name type="scientific">Sphingomonas immobilis</name>
    <dbReference type="NCBI Taxonomy" id="3063997"/>
    <lineage>
        <taxon>Bacteria</taxon>
        <taxon>Pseudomonadati</taxon>
        <taxon>Pseudomonadota</taxon>
        <taxon>Alphaproteobacteria</taxon>
        <taxon>Sphingomonadales</taxon>
        <taxon>Sphingomonadaceae</taxon>
        <taxon>Sphingomonas</taxon>
    </lineage>
</organism>
<reference evidence="1" key="1">
    <citation type="submission" date="2023-07" db="EMBL/GenBank/DDBJ databases">
        <authorList>
            <person name="Kim M.K."/>
        </authorList>
    </citation>
    <scope>NUCLEOTIDE SEQUENCE</scope>
    <source>
        <strain evidence="1">CA1-15</strain>
    </source>
</reference>
<accession>A0ABT9A0W1</accession>
<dbReference type="RefSeq" id="WP_304561910.1">
    <property type="nucleotide sequence ID" value="NZ_JAUQSZ010000009.1"/>
</dbReference>
<evidence type="ECO:0000313" key="2">
    <source>
        <dbReference type="Proteomes" id="UP001176468"/>
    </source>
</evidence>
<protein>
    <submittedName>
        <fullName evidence="1">Uncharacterized protein</fullName>
    </submittedName>
</protein>
<sequence length="213" mass="22985">MSELDALLSDALRAARPVLFGSVEINLPGHDLLLLDGSAELMVDGRKFVGRDPAYGVLDSIKGLSDSMDDQAPMLTIGLIAANTTALATLIDPAVQGSPTKVSMGCVDMATGLSVGTPYLLFSGELDVPTVSWNDHDRRLEYKAISIVDRLFTVEEGRRLSNAFHQYVWPGELGCAFVTNVETWVPWGQKLNTASVETRTNLPGYGNITTART</sequence>